<evidence type="ECO:0000256" key="1">
    <source>
        <dbReference type="PIRSR" id="PIRSR613078-1"/>
    </source>
</evidence>
<dbReference type="InterPro" id="IPR050275">
    <property type="entry name" value="PGM_Phosphatase"/>
</dbReference>
<keyword evidence="5" id="KW-1185">Reference proteome</keyword>
<dbReference type="RefSeq" id="WP_141444075.1">
    <property type="nucleotide sequence ID" value="NZ_CP038231.1"/>
</dbReference>
<evidence type="ECO:0000313" key="5">
    <source>
        <dbReference type="Proteomes" id="UP000318709"/>
    </source>
</evidence>
<feature type="region of interest" description="Disordered" evidence="3">
    <location>
        <begin position="187"/>
        <end position="217"/>
    </location>
</feature>
<evidence type="ECO:0000256" key="3">
    <source>
        <dbReference type="SAM" id="MobiDB-lite"/>
    </source>
</evidence>
<dbReference type="Gene3D" id="3.40.50.1240">
    <property type="entry name" value="Phosphoglycerate mutase-like"/>
    <property type="match status" value="1"/>
</dbReference>
<gene>
    <name evidence="4" type="ORF">E3E12_04305</name>
</gene>
<evidence type="ECO:0000313" key="4">
    <source>
        <dbReference type="EMBL" id="QDH14373.1"/>
    </source>
</evidence>
<feature type="active site" description="Proton donor/acceptor" evidence="1">
    <location>
        <position position="99"/>
    </location>
</feature>
<dbReference type="InterPro" id="IPR029033">
    <property type="entry name" value="His_PPase_superfam"/>
</dbReference>
<feature type="active site" description="Tele-phosphohistidine intermediate" evidence="1">
    <location>
        <position position="14"/>
    </location>
</feature>
<proteinExistence type="predicted"/>
<dbReference type="PANTHER" id="PTHR48100:SF59">
    <property type="entry name" value="ADENOSYLCOBALAMIN_ALPHA-RIBAZOLE PHOSPHATASE"/>
    <property type="match status" value="1"/>
</dbReference>
<dbReference type="KEGG" id="swf:E3E12_04305"/>
<dbReference type="GO" id="GO:0016791">
    <property type="term" value="F:phosphatase activity"/>
    <property type="evidence" value="ECO:0007669"/>
    <property type="project" value="TreeGrafter"/>
</dbReference>
<dbReference type="EMBL" id="CP038231">
    <property type="protein sequence ID" value="QDH14373.1"/>
    <property type="molecule type" value="Genomic_DNA"/>
</dbReference>
<dbReference type="OrthoDB" id="9781415at2"/>
<dbReference type="SMART" id="SM00855">
    <property type="entry name" value="PGAM"/>
    <property type="match status" value="1"/>
</dbReference>
<dbReference type="SUPFAM" id="SSF53254">
    <property type="entry name" value="Phosphoglycerate mutase-like"/>
    <property type="match status" value="1"/>
</dbReference>
<accession>A0A4Y6UA85</accession>
<sequence length="217" mass="23855">MPALVRRPFWYVRHGETAWNVRHLAQGRTDIPLNERGREQAREAGARLAALFANGQRPFTHIVSSPLSRARETAEAVRDAVLKAGGPALPITTDDGFLEVCFGTLEGKELQDWYKQWIEDGYVPPEGEGFHELQARSTAALNRAHQVGPGHNDDVPLIVAHGALFRGLRASMGMEINVRLANADPWHLSPVQPGSADDEGAGWKSWHDESVDVSQGV</sequence>
<dbReference type="AlphaFoldDB" id="A0A4Y6UA85"/>
<dbReference type="InterPro" id="IPR013078">
    <property type="entry name" value="His_Pase_superF_clade-1"/>
</dbReference>
<organism evidence="4 5">
    <name type="scientific">Formicincola oecophyllae</name>
    <dbReference type="NCBI Taxonomy" id="2558361"/>
    <lineage>
        <taxon>Bacteria</taxon>
        <taxon>Pseudomonadati</taxon>
        <taxon>Pseudomonadota</taxon>
        <taxon>Alphaproteobacteria</taxon>
        <taxon>Acetobacterales</taxon>
        <taxon>Acetobacteraceae</taxon>
        <taxon>Formicincola</taxon>
    </lineage>
</organism>
<feature type="binding site" evidence="2">
    <location>
        <begin position="13"/>
        <end position="20"/>
    </location>
    <ligand>
        <name>substrate</name>
    </ligand>
</feature>
<dbReference type="GO" id="GO:0005737">
    <property type="term" value="C:cytoplasm"/>
    <property type="evidence" value="ECO:0007669"/>
    <property type="project" value="TreeGrafter"/>
</dbReference>
<dbReference type="CDD" id="cd07067">
    <property type="entry name" value="HP_PGM_like"/>
    <property type="match status" value="1"/>
</dbReference>
<reference evidence="4 5" key="1">
    <citation type="submission" date="2019-03" db="EMBL/GenBank/DDBJ databases">
        <title>The complete genome sequence of Swingsia_sp. F3b2 LMG30590(T).</title>
        <authorList>
            <person name="Chua K.-O."/>
            <person name="Chan K.-G."/>
            <person name="See-Too W.-S."/>
        </authorList>
    </citation>
    <scope>NUCLEOTIDE SEQUENCE [LARGE SCALE GENOMIC DNA]</scope>
    <source>
        <strain evidence="4 5">F3b2</strain>
    </source>
</reference>
<protein>
    <submittedName>
        <fullName evidence="4">Histidine phosphatase family protein</fullName>
    </submittedName>
</protein>
<name>A0A4Y6UA85_9PROT</name>
<dbReference type="Pfam" id="PF00300">
    <property type="entry name" value="His_Phos_1"/>
    <property type="match status" value="1"/>
</dbReference>
<feature type="binding site" evidence="2">
    <location>
        <position position="69"/>
    </location>
    <ligand>
        <name>substrate</name>
    </ligand>
</feature>
<dbReference type="PANTHER" id="PTHR48100">
    <property type="entry name" value="BROAD-SPECIFICITY PHOSPHATASE YOR283W-RELATED"/>
    <property type="match status" value="1"/>
</dbReference>
<evidence type="ECO:0000256" key="2">
    <source>
        <dbReference type="PIRSR" id="PIRSR613078-2"/>
    </source>
</evidence>
<dbReference type="Proteomes" id="UP000318709">
    <property type="component" value="Chromosome"/>
</dbReference>